<name>A0A7R8X403_9CRUS</name>
<keyword evidence="4" id="KW-1185">Reference proteome</keyword>
<dbReference type="PANTHER" id="PTHR24366">
    <property type="entry name" value="IG(IMMUNOGLOBULIN) AND LRR(LEUCINE RICH REPEAT) DOMAINS"/>
    <property type="match status" value="1"/>
</dbReference>
<gene>
    <name evidence="3" type="ORF">DSTB1V02_LOCUS3508</name>
</gene>
<dbReference type="EMBL" id="CAJPEV010000462">
    <property type="protein sequence ID" value="CAG0885522.1"/>
    <property type="molecule type" value="Genomic_DNA"/>
</dbReference>
<dbReference type="SMART" id="SM00369">
    <property type="entry name" value="LRR_TYP"/>
    <property type="match status" value="4"/>
</dbReference>
<keyword evidence="2" id="KW-0677">Repeat</keyword>
<dbReference type="AlphaFoldDB" id="A0A7R8X403"/>
<evidence type="ECO:0000313" key="3">
    <source>
        <dbReference type="EMBL" id="CAD7243592.1"/>
    </source>
</evidence>
<evidence type="ECO:0000313" key="4">
    <source>
        <dbReference type="Proteomes" id="UP000677054"/>
    </source>
</evidence>
<dbReference type="OrthoDB" id="676979at2759"/>
<dbReference type="InterPro" id="IPR032675">
    <property type="entry name" value="LRR_dom_sf"/>
</dbReference>
<dbReference type="PANTHER" id="PTHR24366:SF96">
    <property type="entry name" value="LEUCINE RICH REPEAT CONTAINING 53"/>
    <property type="match status" value="1"/>
</dbReference>
<protein>
    <submittedName>
        <fullName evidence="3">Uncharacterized protein</fullName>
    </submittedName>
</protein>
<evidence type="ECO:0000256" key="2">
    <source>
        <dbReference type="ARBA" id="ARBA00022737"/>
    </source>
</evidence>
<dbReference type="Pfam" id="PF12799">
    <property type="entry name" value="LRR_4"/>
    <property type="match status" value="1"/>
</dbReference>
<organism evidence="3">
    <name type="scientific">Darwinula stevensoni</name>
    <dbReference type="NCBI Taxonomy" id="69355"/>
    <lineage>
        <taxon>Eukaryota</taxon>
        <taxon>Metazoa</taxon>
        <taxon>Ecdysozoa</taxon>
        <taxon>Arthropoda</taxon>
        <taxon>Crustacea</taxon>
        <taxon>Oligostraca</taxon>
        <taxon>Ostracoda</taxon>
        <taxon>Podocopa</taxon>
        <taxon>Podocopida</taxon>
        <taxon>Darwinulocopina</taxon>
        <taxon>Darwinuloidea</taxon>
        <taxon>Darwinulidae</taxon>
        <taxon>Darwinula</taxon>
    </lineage>
</organism>
<dbReference type="PROSITE" id="PS51450">
    <property type="entry name" value="LRR"/>
    <property type="match status" value="2"/>
</dbReference>
<dbReference type="InterPro" id="IPR003591">
    <property type="entry name" value="Leu-rich_rpt_typical-subtyp"/>
</dbReference>
<keyword evidence="1" id="KW-0433">Leucine-rich repeat</keyword>
<proteinExistence type="predicted"/>
<dbReference type="EMBL" id="LR899979">
    <property type="protein sequence ID" value="CAD7243592.1"/>
    <property type="molecule type" value="Genomic_DNA"/>
</dbReference>
<dbReference type="InterPro" id="IPR025875">
    <property type="entry name" value="Leu-rich_rpt_4"/>
</dbReference>
<evidence type="ECO:0000256" key="1">
    <source>
        <dbReference type="ARBA" id="ARBA00022614"/>
    </source>
</evidence>
<dbReference type="SUPFAM" id="SSF52058">
    <property type="entry name" value="L domain-like"/>
    <property type="match status" value="1"/>
</dbReference>
<accession>A0A7R8X403</accession>
<reference evidence="3" key="1">
    <citation type="submission" date="2020-11" db="EMBL/GenBank/DDBJ databases">
        <authorList>
            <person name="Tran Van P."/>
        </authorList>
    </citation>
    <scope>NUCLEOTIDE SEQUENCE</scope>
</reference>
<dbReference type="InterPro" id="IPR001611">
    <property type="entry name" value="Leu-rich_rpt"/>
</dbReference>
<dbReference type="Gene3D" id="3.80.10.10">
    <property type="entry name" value="Ribonuclease Inhibitor"/>
    <property type="match status" value="2"/>
</dbReference>
<dbReference type="Proteomes" id="UP000677054">
    <property type="component" value="Unassembled WGS sequence"/>
</dbReference>
<sequence>MRNNDCVTELPEDVFRNISFQFITLFDVSNLRIIHRTAILSSKHRLNKMWIINSAIDDFPWVILPELTDLKELHLNGNFLTVLPTLSSDTLVYLSLQRNRISTLELEWNIPNLEVLDLDENPIGDFPTGFFVSFEKLNTFDCASCDLGPTLRSGSLEFQTQALKSLFLIANNISTVEPGAITGVTNKTNVYLRDNLIAKLTEETFRPILEVVSRGDGKLYLENNPVVCGCRMEWYALNSDFNEKLLGNCTDGTDFESLTANFFRDCLFLVAATPPSSSSFQKRF</sequence>